<dbReference type="EMBL" id="JACPSX010000090">
    <property type="protein sequence ID" value="MBI3014396.1"/>
    <property type="molecule type" value="Genomic_DNA"/>
</dbReference>
<comment type="caution">
    <text evidence="1">The sequence shown here is derived from an EMBL/GenBank/DDBJ whole genome shotgun (WGS) entry which is preliminary data.</text>
</comment>
<protein>
    <submittedName>
        <fullName evidence="1">Uncharacterized protein</fullName>
    </submittedName>
</protein>
<dbReference type="AlphaFoldDB" id="A0A932M108"/>
<evidence type="ECO:0000313" key="1">
    <source>
        <dbReference type="EMBL" id="MBI3014396.1"/>
    </source>
</evidence>
<organism evidence="1 2">
    <name type="scientific">Tectimicrobiota bacterium</name>
    <dbReference type="NCBI Taxonomy" id="2528274"/>
    <lineage>
        <taxon>Bacteria</taxon>
        <taxon>Pseudomonadati</taxon>
        <taxon>Nitrospinota/Tectimicrobiota group</taxon>
        <taxon>Candidatus Tectimicrobiota</taxon>
    </lineage>
</organism>
<proteinExistence type="predicted"/>
<reference evidence="1" key="1">
    <citation type="submission" date="2020-07" db="EMBL/GenBank/DDBJ databases">
        <title>Huge and variable diversity of episymbiotic CPR bacteria and DPANN archaea in groundwater ecosystems.</title>
        <authorList>
            <person name="He C.Y."/>
            <person name="Keren R."/>
            <person name="Whittaker M."/>
            <person name="Farag I.F."/>
            <person name="Doudna J."/>
            <person name="Cate J.H.D."/>
            <person name="Banfield J.F."/>
        </authorList>
    </citation>
    <scope>NUCLEOTIDE SEQUENCE</scope>
    <source>
        <strain evidence="1">NC_groundwater_717_Ag_S-0.2um_59_8</strain>
    </source>
</reference>
<dbReference type="Proteomes" id="UP000741360">
    <property type="component" value="Unassembled WGS sequence"/>
</dbReference>
<name>A0A932M108_UNCTE</name>
<gene>
    <name evidence="1" type="ORF">HYY65_04900</name>
</gene>
<sequence length="54" mass="6044">MTDWYEQSVAALPLDGFGARTEQCYTHAVNMLFDFCGQSPALSCAPSRRKGCRR</sequence>
<evidence type="ECO:0000313" key="2">
    <source>
        <dbReference type="Proteomes" id="UP000741360"/>
    </source>
</evidence>
<accession>A0A932M108</accession>